<dbReference type="EMBL" id="JAKRYL010000001">
    <property type="protein sequence ID" value="MCL7745589.1"/>
    <property type="molecule type" value="Genomic_DNA"/>
</dbReference>
<comment type="induction">
    <text evidence="1">Expressed only in the forespore compartment of sporulating cells.</text>
</comment>
<evidence type="ECO:0000256" key="1">
    <source>
        <dbReference type="HAMAP-Rule" id="MF_01506"/>
    </source>
</evidence>
<accession>A0A9X2CRA1</accession>
<feature type="compositionally biased region" description="Basic and acidic residues" evidence="2">
    <location>
        <begin position="1"/>
        <end position="13"/>
    </location>
</feature>
<dbReference type="RefSeq" id="WP_250094527.1">
    <property type="nucleotide sequence ID" value="NZ_JAKRYL010000001.1"/>
</dbReference>
<keyword evidence="4" id="KW-1185">Reference proteome</keyword>
<name>A0A9X2CRA1_9BACI</name>
<reference evidence="3" key="1">
    <citation type="submission" date="2022-02" db="EMBL/GenBank/DDBJ databases">
        <title>Halalkalibacter sp. nov. isolated from Lonar Lake, India.</title>
        <authorList>
            <person name="Joshi A."/>
            <person name="Thite S."/>
            <person name="Lodha T."/>
        </authorList>
    </citation>
    <scope>NUCLEOTIDE SEQUENCE</scope>
    <source>
        <strain evidence="3">MEB205</strain>
    </source>
</reference>
<protein>
    <recommendedName>
        <fullName evidence="1">Small, acid-soluble spore protein Tlp</fullName>
    </recommendedName>
</protein>
<dbReference type="GO" id="GO:0030436">
    <property type="term" value="P:asexual sporulation"/>
    <property type="evidence" value="ECO:0007669"/>
    <property type="project" value="UniProtKB-UniRule"/>
</dbReference>
<organism evidence="3 4">
    <name type="scientific">Halalkalibacter alkaliphilus</name>
    <dbReference type="NCBI Taxonomy" id="2917993"/>
    <lineage>
        <taxon>Bacteria</taxon>
        <taxon>Bacillati</taxon>
        <taxon>Bacillota</taxon>
        <taxon>Bacilli</taxon>
        <taxon>Bacillales</taxon>
        <taxon>Bacillaceae</taxon>
        <taxon>Halalkalibacter</taxon>
    </lineage>
</organism>
<evidence type="ECO:0000313" key="3">
    <source>
        <dbReference type="EMBL" id="MCL7745589.1"/>
    </source>
</evidence>
<comment type="similarity">
    <text evidence="1">Belongs to the Tlp family.</text>
</comment>
<dbReference type="Proteomes" id="UP001139150">
    <property type="component" value="Unassembled WGS sequence"/>
</dbReference>
<feature type="region of interest" description="Disordered" evidence="2">
    <location>
        <begin position="1"/>
        <end position="54"/>
    </location>
</feature>
<keyword evidence="1" id="KW-0749">Sporulation</keyword>
<dbReference type="InterPro" id="IPR017524">
    <property type="entry name" value="SASP_thioredoxin-like"/>
</dbReference>
<proteinExistence type="evidence at transcript level"/>
<dbReference type="NCBIfam" id="TIGR03090">
    <property type="entry name" value="SASP_tlp"/>
    <property type="match status" value="1"/>
</dbReference>
<sequence length="78" mass="9191">MNMAKPDNRKNNVERLQQMKDNTQHNIEAAEETLQSDLQEEQRKAIKEKNRRRAESIKAFDAEIADEMEARKSGYKNQ</sequence>
<dbReference type="HAMAP" id="MF_01506">
    <property type="entry name" value="Tlp"/>
    <property type="match status" value="1"/>
</dbReference>
<gene>
    <name evidence="1 3" type="primary">tlp</name>
    <name evidence="3" type="ORF">MF646_00500</name>
</gene>
<comment type="subcellular location">
    <subcellularLocation>
        <location evidence="1">Spore core</location>
    </subcellularLocation>
</comment>
<dbReference type="AlphaFoldDB" id="A0A9X2CRA1"/>
<feature type="compositionally biased region" description="Basic and acidic residues" evidence="2">
    <location>
        <begin position="40"/>
        <end position="54"/>
    </location>
</feature>
<dbReference type="GO" id="GO:0030435">
    <property type="term" value="P:sporulation resulting in formation of a cellular spore"/>
    <property type="evidence" value="ECO:0007669"/>
    <property type="project" value="UniProtKB-KW"/>
</dbReference>
<evidence type="ECO:0000313" key="4">
    <source>
        <dbReference type="Proteomes" id="UP001139150"/>
    </source>
</evidence>
<evidence type="ECO:0000256" key="2">
    <source>
        <dbReference type="SAM" id="MobiDB-lite"/>
    </source>
</evidence>
<dbReference type="Pfam" id="PF19824">
    <property type="entry name" value="Tlp"/>
    <property type="match status" value="1"/>
</dbReference>
<comment type="caution">
    <text evidence="3">The sequence shown here is derived from an EMBL/GenBank/DDBJ whole genome shotgun (WGS) entry which is preliminary data.</text>
</comment>